<evidence type="ECO:0000313" key="6">
    <source>
        <dbReference type="Proteomes" id="UP000264800"/>
    </source>
</evidence>
<reference evidence="5" key="1">
    <citation type="submission" date="2025-08" db="UniProtKB">
        <authorList>
            <consortium name="Ensembl"/>
        </authorList>
    </citation>
    <scope>IDENTIFICATION</scope>
</reference>
<keyword evidence="6" id="KW-1185">Reference proteome</keyword>
<keyword evidence="2" id="KW-0472">Membrane</keyword>
<evidence type="ECO:0000256" key="2">
    <source>
        <dbReference type="SAM" id="Phobius"/>
    </source>
</evidence>
<reference evidence="5" key="2">
    <citation type="submission" date="2025-09" db="UniProtKB">
        <authorList>
            <consortium name="Ensembl"/>
        </authorList>
    </citation>
    <scope>IDENTIFICATION</scope>
</reference>
<sequence>MGPSHFYLVFLVFLKSELLSAQVAPPANVTLHCHNLENILKWDYEQIPPGLRFKVIIRSTYEPGSCKKVVWVDQPPLQANLSFLSDPDFMFLLQVTAVWGLNESAPSPSKGISFSYFTSEPVAQKCSVDMPSVHVEPQPDDHVLFRFEHPWLLYRDKLSQCTKRGNKKKNKEPLPIFKYTVKLIGKGQPHSFECEEEVCQKTLLADAAQEKHCLQIIGELNKLSVRPQGDYCSQPIKESHVGLVAAIVVSVVIVLALMLIAFMVYRKKTSSSPSLPTSIKPFTSPGPQHSVPQNPELDAVTPSSPTCLLTDYEGKEVEPDTPVPNGSTGYDGRMRLGVFPNSQSASEGLEEGSANGERSAYMQGNSLEDEDEEAEAGEEELRSPYERRSVLVQLAPDDRTEGYRG</sequence>
<feature type="compositionally biased region" description="Acidic residues" evidence="1">
    <location>
        <begin position="367"/>
        <end position="378"/>
    </location>
</feature>
<dbReference type="InterPro" id="IPR050650">
    <property type="entry name" value="Type-II_Cytokine-TF_Rcpt"/>
</dbReference>
<feature type="compositionally biased region" description="Basic and acidic residues" evidence="1">
    <location>
        <begin position="379"/>
        <end position="389"/>
    </location>
</feature>
<feature type="compositionally biased region" description="Low complexity" evidence="1">
    <location>
        <begin position="270"/>
        <end position="281"/>
    </location>
</feature>
<dbReference type="GeneTree" id="ENSGT00530000068118"/>
<dbReference type="InterPro" id="IPR036116">
    <property type="entry name" value="FN3_sf"/>
</dbReference>
<feature type="region of interest" description="Disordered" evidence="1">
    <location>
        <begin position="270"/>
        <end position="405"/>
    </location>
</feature>
<keyword evidence="2" id="KW-0812">Transmembrane</keyword>
<protein>
    <submittedName>
        <fullName evidence="5">Interferon gamma receptor 1-like</fullName>
    </submittedName>
</protein>
<dbReference type="Pfam" id="PF01108">
    <property type="entry name" value="Tissue_fac"/>
    <property type="match status" value="1"/>
</dbReference>
<keyword evidence="3" id="KW-0732">Signal</keyword>
<evidence type="ECO:0000259" key="4">
    <source>
        <dbReference type="Pfam" id="PF01108"/>
    </source>
</evidence>
<feature type="transmembrane region" description="Helical" evidence="2">
    <location>
        <begin position="241"/>
        <end position="265"/>
    </location>
</feature>
<dbReference type="Proteomes" id="UP000264800">
    <property type="component" value="Unplaced"/>
</dbReference>
<dbReference type="KEGG" id="kmr:108242484"/>
<evidence type="ECO:0000256" key="1">
    <source>
        <dbReference type="SAM" id="MobiDB-lite"/>
    </source>
</evidence>
<keyword evidence="2" id="KW-1133">Transmembrane helix</keyword>
<dbReference type="OrthoDB" id="8758322at2759"/>
<dbReference type="GeneID" id="108242484"/>
<proteinExistence type="predicted"/>
<dbReference type="GO" id="GO:0005886">
    <property type="term" value="C:plasma membrane"/>
    <property type="evidence" value="ECO:0007669"/>
    <property type="project" value="TreeGrafter"/>
</dbReference>
<dbReference type="RefSeq" id="NP_001348102.1">
    <property type="nucleotide sequence ID" value="NM_001361173.1"/>
</dbReference>
<feature type="domain" description="Fibronectin type-III" evidence="4">
    <location>
        <begin position="7"/>
        <end position="104"/>
    </location>
</feature>
<evidence type="ECO:0000313" key="5">
    <source>
        <dbReference type="Ensembl" id="ENSKMAP00000003346.1"/>
    </source>
</evidence>
<dbReference type="OMA" id="TVDHVEC"/>
<dbReference type="SUPFAM" id="SSF49265">
    <property type="entry name" value="Fibronectin type III"/>
    <property type="match status" value="1"/>
</dbReference>
<accession>A0A3Q2ZI65</accession>
<dbReference type="GO" id="GO:0004896">
    <property type="term" value="F:cytokine receptor activity"/>
    <property type="evidence" value="ECO:0007669"/>
    <property type="project" value="TreeGrafter"/>
</dbReference>
<feature type="compositionally biased region" description="Basic and acidic residues" evidence="1">
    <location>
        <begin position="396"/>
        <end position="405"/>
    </location>
</feature>
<dbReference type="InterPro" id="IPR003961">
    <property type="entry name" value="FN3_dom"/>
</dbReference>
<evidence type="ECO:0000256" key="3">
    <source>
        <dbReference type="SAM" id="SignalP"/>
    </source>
</evidence>
<dbReference type="STRING" id="37003.ENSKMAP00000003346"/>
<dbReference type="PANTHER" id="PTHR20859:SF87">
    <property type="entry name" value="CYTOKINE RECEPTOR FAMILY MEMBER B13-RELATED"/>
    <property type="match status" value="1"/>
</dbReference>
<dbReference type="Gene3D" id="2.60.40.10">
    <property type="entry name" value="Immunoglobulins"/>
    <property type="match status" value="1"/>
</dbReference>
<dbReference type="Ensembl" id="ENSKMAT00000003410.1">
    <property type="protein sequence ID" value="ENSKMAP00000003346.1"/>
    <property type="gene ID" value="ENSKMAG00000002515.1"/>
</dbReference>
<feature type="signal peptide" evidence="3">
    <location>
        <begin position="1"/>
        <end position="21"/>
    </location>
</feature>
<organism evidence="5 6">
    <name type="scientific">Kryptolebias marmoratus</name>
    <name type="common">Mangrove killifish</name>
    <name type="synonym">Rivulus marmoratus</name>
    <dbReference type="NCBI Taxonomy" id="37003"/>
    <lineage>
        <taxon>Eukaryota</taxon>
        <taxon>Metazoa</taxon>
        <taxon>Chordata</taxon>
        <taxon>Craniata</taxon>
        <taxon>Vertebrata</taxon>
        <taxon>Euteleostomi</taxon>
        <taxon>Actinopterygii</taxon>
        <taxon>Neopterygii</taxon>
        <taxon>Teleostei</taxon>
        <taxon>Neoteleostei</taxon>
        <taxon>Acanthomorphata</taxon>
        <taxon>Ovalentaria</taxon>
        <taxon>Atherinomorphae</taxon>
        <taxon>Cyprinodontiformes</taxon>
        <taxon>Rivulidae</taxon>
        <taxon>Kryptolebias</taxon>
    </lineage>
</organism>
<dbReference type="InterPro" id="IPR013783">
    <property type="entry name" value="Ig-like_fold"/>
</dbReference>
<name>A0A3Q2ZI65_KRYMA</name>
<dbReference type="AlphaFoldDB" id="A0A3Q2ZI65"/>
<dbReference type="PANTHER" id="PTHR20859">
    <property type="entry name" value="INTERFERON/INTERLEUKIN RECEPTOR"/>
    <property type="match status" value="1"/>
</dbReference>
<dbReference type="CTD" id="794493"/>
<feature type="chain" id="PRO_5018664025" evidence="3">
    <location>
        <begin position="22"/>
        <end position="405"/>
    </location>
</feature>